<comment type="caution">
    <text evidence="1">The sequence shown here is derived from an EMBL/GenBank/DDBJ whole genome shotgun (WGS) entry which is preliminary data.</text>
</comment>
<sequence length="144" mass="15251">YVELMHLDKKFGNGETMLGDDVKDIPPENLFVTEDNYVTPGGIQAAATAGCAEPASSKVPPGNHPLWKVMVGDQTEDATPNRTAIDEFLGCVAALPQDEQKAIAELRISATDSLNGRLYDSPIVSSQPEGSGDFLVQAAAYLSG</sequence>
<evidence type="ECO:0000313" key="2">
    <source>
        <dbReference type="Proteomes" id="UP001201980"/>
    </source>
</evidence>
<organism evidence="1 2">
    <name type="scientific">Zalerion maritima</name>
    <dbReference type="NCBI Taxonomy" id="339359"/>
    <lineage>
        <taxon>Eukaryota</taxon>
        <taxon>Fungi</taxon>
        <taxon>Dikarya</taxon>
        <taxon>Ascomycota</taxon>
        <taxon>Pezizomycotina</taxon>
        <taxon>Sordariomycetes</taxon>
        <taxon>Lulworthiomycetidae</taxon>
        <taxon>Lulworthiales</taxon>
        <taxon>Lulworthiaceae</taxon>
        <taxon>Zalerion</taxon>
    </lineage>
</organism>
<name>A0AAD5WMI2_9PEZI</name>
<keyword evidence="2" id="KW-1185">Reference proteome</keyword>
<reference evidence="1" key="1">
    <citation type="submission" date="2022-07" db="EMBL/GenBank/DDBJ databases">
        <title>Draft genome sequence of Zalerion maritima ATCC 34329, a (micro)plastics degrading marine fungus.</title>
        <authorList>
            <person name="Paco A."/>
            <person name="Goncalves M.F.M."/>
            <person name="Rocha-Santos T.A.P."/>
            <person name="Alves A."/>
        </authorList>
    </citation>
    <scope>NUCLEOTIDE SEQUENCE</scope>
    <source>
        <strain evidence="1">ATCC 34329</strain>
    </source>
</reference>
<dbReference type="EMBL" id="JAKWBI020001537">
    <property type="protein sequence ID" value="KAJ2890449.1"/>
    <property type="molecule type" value="Genomic_DNA"/>
</dbReference>
<protein>
    <submittedName>
        <fullName evidence="1">Uncharacterized protein</fullName>
    </submittedName>
</protein>
<dbReference type="Proteomes" id="UP001201980">
    <property type="component" value="Unassembled WGS sequence"/>
</dbReference>
<feature type="non-terminal residue" evidence="1">
    <location>
        <position position="1"/>
    </location>
</feature>
<dbReference type="AlphaFoldDB" id="A0AAD5WMI2"/>
<evidence type="ECO:0000313" key="1">
    <source>
        <dbReference type="EMBL" id="KAJ2890449.1"/>
    </source>
</evidence>
<proteinExistence type="predicted"/>
<gene>
    <name evidence="1" type="ORF">MKZ38_001874</name>
</gene>
<accession>A0AAD5WMI2</accession>